<dbReference type="InterPro" id="IPR004095">
    <property type="entry name" value="TGS"/>
</dbReference>
<dbReference type="InterPro" id="IPR006674">
    <property type="entry name" value="HD_domain"/>
</dbReference>
<comment type="function">
    <text evidence="1">In eubacteria ppGpp (guanosine 3'-diphosphate 5'-diphosphate) is a mediator of the stringent response that coordinates a variety of cellular activities in response to changes in nutritional abundance.</text>
</comment>
<evidence type="ECO:0000256" key="1">
    <source>
        <dbReference type="RuleBase" id="RU003847"/>
    </source>
</evidence>
<dbReference type="Gene3D" id="1.10.3210.10">
    <property type="entry name" value="Hypothetical protein af1432"/>
    <property type="match status" value="1"/>
</dbReference>
<dbReference type="FunFam" id="1.10.3210.10:FF:000001">
    <property type="entry name" value="GTP pyrophosphokinase RelA"/>
    <property type="match status" value="1"/>
</dbReference>
<name>A0A1I5NNV3_9BACT</name>
<dbReference type="GO" id="GO:0042594">
    <property type="term" value="P:response to starvation"/>
    <property type="evidence" value="ECO:0007669"/>
    <property type="project" value="TreeGrafter"/>
</dbReference>
<keyword evidence="5" id="KW-0808">Transferase</keyword>
<feature type="domain" description="HD" evidence="3">
    <location>
        <begin position="57"/>
        <end position="164"/>
    </location>
</feature>
<dbReference type="InterPro" id="IPR043519">
    <property type="entry name" value="NT_sf"/>
</dbReference>
<evidence type="ECO:0000259" key="4">
    <source>
        <dbReference type="PROSITE" id="PS51880"/>
    </source>
</evidence>
<dbReference type="NCBIfam" id="TIGR00691">
    <property type="entry name" value="spoT_relA"/>
    <property type="match status" value="1"/>
</dbReference>
<evidence type="ECO:0000313" key="5">
    <source>
        <dbReference type="EMBL" id="SFP23412.1"/>
    </source>
</evidence>
<protein>
    <submittedName>
        <fullName evidence="5">GTP pyrophosphokinase</fullName>
    </submittedName>
</protein>
<dbReference type="InterPro" id="IPR003607">
    <property type="entry name" value="HD/PDEase_dom"/>
</dbReference>
<dbReference type="PROSITE" id="PS51880">
    <property type="entry name" value="TGS"/>
    <property type="match status" value="1"/>
</dbReference>
<dbReference type="Pfam" id="PF02824">
    <property type="entry name" value="TGS"/>
    <property type="match status" value="1"/>
</dbReference>
<dbReference type="InterPro" id="IPR012676">
    <property type="entry name" value="TGS-like"/>
</dbReference>
<dbReference type="GO" id="GO:0016301">
    <property type="term" value="F:kinase activity"/>
    <property type="evidence" value="ECO:0007669"/>
    <property type="project" value="UniProtKB-KW"/>
</dbReference>
<dbReference type="Pfam" id="PF04607">
    <property type="entry name" value="RelA_SpoT"/>
    <property type="match status" value="1"/>
</dbReference>
<dbReference type="InterPro" id="IPR007685">
    <property type="entry name" value="RelA_SpoT"/>
</dbReference>
<dbReference type="GO" id="GO:0005886">
    <property type="term" value="C:plasma membrane"/>
    <property type="evidence" value="ECO:0007669"/>
    <property type="project" value="TreeGrafter"/>
</dbReference>
<keyword evidence="5" id="KW-0418">Kinase</keyword>
<dbReference type="Gene3D" id="3.30.460.10">
    <property type="entry name" value="Beta Polymerase, domain 2"/>
    <property type="match status" value="1"/>
</dbReference>
<comment type="similarity">
    <text evidence="1">Belongs to the relA/spoT family.</text>
</comment>
<dbReference type="EMBL" id="FOXB01000011">
    <property type="protein sequence ID" value="SFP23412.1"/>
    <property type="molecule type" value="Genomic_DNA"/>
</dbReference>
<dbReference type="SMART" id="SM00954">
    <property type="entry name" value="RelA_SpoT"/>
    <property type="match status" value="1"/>
</dbReference>
<dbReference type="SUPFAM" id="SSF81301">
    <property type="entry name" value="Nucleotidyltransferase"/>
    <property type="match status" value="1"/>
</dbReference>
<dbReference type="SUPFAM" id="SSF55021">
    <property type="entry name" value="ACT-like"/>
    <property type="match status" value="1"/>
</dbReference>
<dbReference type="InterPro" id="IPR045865">
    <property type="entry name" value="ACT-like_dom_sf"/>
</dbReference>
<dbReference type="GO" id="GO:0015969">
    <property type="term" value="P:guanosine tetraphosphate metabolic process"/>
    <property type="evidence" value="ECO:0007669"/>
    <property type="project" value="InterPro"/>
</dbReference>
<proteinExistence type="inferred from homology"/>
<dbReference type="RefSeq" id="WP_342707886.1">
    <property type="nucleotide sequence ID" value="NZ_FOXB01000011.1"/>
</dbReference>
<dbReference type="CDD" id="cd01668">
    <property type="entry name" value="TGS_RSH"/>
    <property type="match status" value="1"/>
</dbReference>
<dbReference type="PANTHER" id="PTHR21262">
    <property type="entry name" value="GUANOSINE-3',5'-BIS DIPHOSPHATE 3'-PYROPHOSPHOHYDROLASE"/>
    <property type="match status" value="1"/>
</dbReference>
<dbReference type="FunFam" id="3.10.20.30:FF:000002">
    <property type="entry name" value="GTP pyrophosphokinase (RelA/SpoT)"/>
    <property type="match status" value="1"/>
</dbReference>
<dbReference type="InterPro" id="IPR012675">
    <property type="entry name" value="Beta-grasp_dom_sf"/>
</dbReference>
<dbReference type="Gene3D" id="3.10.20.30">
    <property type="match status" value="1"/>
</dbReference>
<keyword evidence="6" id="KW-1185">Reference proteome</keyword>
<dbReference type="GO" id="GO:0008893">
    <property type="term" value="F:guanosine-3',5'-bis(diphosphate) 3'-diphosphatase activity"/>
    <property type="evidence" value="ECO:0007669"/>
    <property type="project" value="TreeGrafter"/>
</dbReference>
<dbReference type="CDD" id="cd00077">
    <property type="entry name" value="HDc"/>
    <property type="match status" value="1"/>
</dbReference>
<dbReference type="CDD" id="cd05399">
    <property type="entry name" value="NT_Rel-Spo_like"/>
    <property type="match status" value="1"/>
</dbReference>
<evidence type="ECO:0000259" key="2">
    <source>
        <dbReference type="PROSITE" id="PS51671"/>
    </source>
</evidence>
<dbReference type="SMART" id="SM00471">
    <property type="entry name" value="HDc"/>
    <property type="match status" value="1"/>
</dbReference>
<dbReference type="InterPro" id="IPR002912">
    <property type="entry name" value="ACT_dom"/>
</dbReference>
<dbReference type="SUPFAM" id="SSF81271">
    <property type="entry name" value="TGS-like"/>
    <property type="match status" value="1"/>
</dbReference>
<dbReference type="PROSITE" id="PS51671">
    <property type="entry name" value="ACT"/>
    <property type="match status" value="1"/>
</dbReference>
<dbReference type="InterPro" id="IPR004811">
    <property type="entry name" value="RelA/Spo_fam"/>
</dbReference>
<feature type="domain" description="TGS" evidence="4">
    <location>
        <begin position="399"/>
        <end position="460"/>
    </location>
</feature>
<dbReference type="PROSITE" id="PS51831">
    <property type="entry name" value="HD"/>
    <property type="match status" value="1"/>
</dbReference>
<dbReference type="InterPro" id="IPR033655">
    <property type="entry name" value="TGS_RelA/SpoT"/>
</dbReference>
<evidence type="ECO:0000313" key="6">
    <source>
        <dbReference type="Proteomes" id="UP000199227"/>
    </source>
</evidence>
<dbReference type="GO" id="GO:0008728">
    <property type="term" value="F:GTP diphosphokinase activity"/>
    <property type="evidence" value="ECO:0007669"/>
    <property type="project" value="TreeGrafter"/>
</dbReference>
<organism evidence="5 6">
    <name type="scientific">Hydrogenimonas thermophila</name>
    <dbReference type="NCBI Taxonomy" id="223786"/>
    <lineage>
        <taxon>Bacteria</taxon>
        <taxon>Pseudomonadati</taxon>
        <taxon>Campylobacterota</taxon>
        <taxon>Epsilonproteobacteria</taxon>
        <taxon>Campylobacterales</taxon>
        <taxon>Hydrogenimonadaceae</taxon>
        <taxon>Hydrogenimonas</taxon>
    </lineage>
</organism>
<sequence>MQQILEPLIEKIRNVKSIDEAESLLFETIKKSEQIKEALEFAKEAHTGQFRKSGEPYIIHPILVAAITAAISADETMAIAALLHDVVEDTSYTIKDIKSKFGSDVSNLVEGLTKIIEIRDSELLPSTSDEKLLTSALTFRKMLICSIEDVRVLVIKLCDRLHNMMTLDALPKAKQQRIAEETLVVYAPIAHRLGIAAIKNILEDLSFYYLFPDEYAKIENFLTSHKQDFQIKLNTFISKVKTLMVHDGFKAGSFEIFGRLKHHYSIYLKMQRKGISIDEILDLLAIRVLVKEPLDCYRALGTLHLNFKPLIARFKDYVALPKENGYQTLHTTVFDDTSIIEAQIRTFKMHKTAEYGIAAHWKYKLGSSNINIEWLKNLQFQNESIEEFYELVKNDLYSEDISVFTPAGDQISLPRGATVLDFAYAVHTQVGERASGALVNKKQASLLTELKNGDLVRIITADHPIYHCTWIDAVKTSRAKSHMRMRCNQRRKEIDRMSSINILSATFSVSVKEIEEWIKEEGIESQIYRVARELSFYKEIIHRFIDSKKVRSIFPAFLQRQHRRLKQYDFENFIVYSADYIGSIEFDYCCHPKRNDPIVAFKIGSKAVVHHKFCEKAYGLIKDNTPMLYIEWSDSKMQGYRLLVTLKDEKGALAKFLSYLAKIDLNIISIKLGDGSSVSNVCEVIFETKSHDQNRLKELLEKKFKLIELVSLTDAYKQI</sequence>
<dbReference type="Proteomes" id="UP000199227">
    <property type="component" value="Unassembled WGS sequence"/>
</dbReference>
<dbReference type="Pfam" id="PF13328">
    <property type="entry name" value="HD_4"/>
    <property type="match status" value="1"/>
</dbReference>
<feature type="domain" description="ACT" evidence="2">
    <location>
        <begin position="641"/>
        <end position="717"/>
    </location>
</feature>
<dbReference type="AlphaFoldDB" id="A0A1I5NNV3"/>
<reference evidence="5 6" key="1">
    <citation type="submission" date="2016-10" db="EMBL/GenBank/DDBJ databases">
        <authorList>
            <person name="de Groot N.N."/>
        </authorList>
    </citation>
    <scope>NUCLEOTIDE SEQUENCE [LARGE SCALE GENOMIC DNA]</scope>
    <source>
        <strain evidence="5 6">EP1-55-1</strain>
    </source>
</reference>
<dbReference type="STRING" id="223786.SAMN05216234_11148"/>
<accession>A0A1I5NNV3</accession>
<gene>
    <name evidence="5" type="ORF">SAMN05216234_11148</name>
</gene>
<evidence type="ECO:0000259" key="3">
    <source>
        <dbReference type="PROSITE" id="PS51831"/>
    </source>
</evidence>
<dbReference type="PANTHER" id="PTHR21262:SF36">
    <property type="entry name" value="BIFUNCTIONAL (P)PPGPP SYNTHASE_HYDROLASE SPOT"/>
    <property type="match status" value="1"/>
</dbReference>
<dbReference type="SUPFAM" id="SSF109604">
    <property type="entry name" value="HD-domain/PDEase-like"/>
    <property type="match status" value="1"/>
</dbReference>